<dbReference type="Proteomes" id="UP000076852">
    <property type="component" value="Chromosome 2"/>
</dbReference>
<proteinExistence type="predicted"/>
<keyword evidence="1 2" id="KW-0597">Phosphoprotein</keyword>
<dbReference type="SMART" id="SM00448">
    <property type="entry name" value="REC"/>
    <property type="match status" value="1"/>
</dbReference>
<dbReference type="InterPro" id="IPR011006">
    <property type="entry name" value="CheY-like_superfamily"/>
</dbReference>
<accession>A0A160FT74</accession>
<evidence type="ECO:0000313" key="4">
    <source>
        <dbReference type="EMBL" id="ANB76132.1"/>
    </source>
</evidence>
<dbReference type="AlphaFoldDB" id="A0A160FT74"/>
<evidence type="ECO:0000313" key="5">
    <source>
        <dbReference type="Proteomes" id="UP000076852"/>
    </source>
</evidence>
<organism evidence="4 5">
    <name type="scientific">Paraburkholderia phytofirmans OLGA172</name>
    <dbReference type="NCBI Taxonomy" id="1417228"/>
    <lineage>
        <taxon>Bacteria</taxon>
        <taxon>Pseudomonadati</taxon>
        <taxon>Pseudomonadota</taxon>
        <taxon>Betaproteobacteria</taxon>
        <taxon>Burkholderiales</taxon>
        <taxon>Burkholderiaceae</taxon>
        <taxon>Paraburkholderia</taxon>
    </lineage>
</organism>
<dbReference type="KEGG" id="buz:AYM40_28095"/>
<dbReference type="PANTHER" id="PTHR44591:SF25">
    <property type="entry name" value="CHEMOTAXIS TWO-COMPONENT RESPONSE REGULATOR"/>
    <property type="match status" value="1"/>
</dbReference>
<evidence type="ECO:0000256" key="1">
    <source>
        <dbReference type="ARBA" id="ARBA00022553"/>
    </source>
</evidence>
<keyword evidence="5" id="KW-1185">Reference proteome</keyword>
<dbReference type="InterPro" id="IPR001789">
    <property type="entry name" value="Sig_transdc_resp-reg_receiver"/>
</dbReference>
<dbReference type="GO" id="GO:0000160">
    <property type="term" value="P:phosphorelay signal transduction system"/>
    <property type="evidence" value="ECO:0007669"/>
    <property type="project" value="InterPro"/>
</dbReference>
<gene>
    <name evidence="4" type="ORF">AYM40_28095</name>
</gene>
<reference evidence="4 5" key="1">
    <citation type="journal article" date="2016" name="Gene">
        <title>PacBio SMRT assembly of a complex multi-replicon genome reveals chlorocatechol degradative operon in a region of genome plasticity.</title>
        <authorList>
            <person name="Ricker N."/>
            <person name="Shen S.Y."/>
            <person name="Goordial J."/>
            <person name="Jin S."/>
            <person name="Fulthorpe R.R."/>
        </authorList>
    </citation>
    <scope>NUCLEOTIDE SEQUENCE [LARGE SCALE GENOMIC DNA]</scope>
    <source>
        <strain evidence="4 5">OLGA172</strain>
    </source>
</reference>
<dbReference type="Pfam" id="PF00072">
    <property type="entry name" value="Response_reg"/>
    <property type="match status" value="1"/>
</dbReference>
<dbReference type="EMBL" id="CP014579">
    <property type="protein sequence ID" value="ANB76132.1"/>
    <property type="molecule type" value="Genomic_DNA"/>
</dbReference>
<feature type="domain" description="Response regulatory" evidence="3">
    <location>
        <begin position="6"/>
        <end position="120"/>
    </location>
</feature>
<name>A0A160FT74_9BURK</name>
<protein>
    <submittedName>
        <fullName evidence="4">Response regulator receiver protein</fullName>
    </submittedName>
</protein>
<dbReference type="SUPFAM" id="SSF52172">
    <property type="entry name" value="CheY-like"/>
    <property type="match status" value="1"/>
</dbReference>
<dbReference type="OrthoDB" id="8964771at2"/>
<feature type="modified residue" description="4-aspartylphosphate" evidence="2">
    <location>
        <position position="55"/>
    </location>
</feature>
<evidence type="ECO:0000259" key="3">
    <source>
        <dbReference type="PROSITE" id="PS50110"/>
    </source>
</evidence>
<dbReference type="PROSITE" id="PS50110">
    <property type="entry name" value="RESPONSE_REGULATORY"/>
    <property type="match status" value="1"/>
</dbReference>
<dbReference type="InterPro" id="IPR050595">
    <property type="entry name" value="Bact_response_regulator"/>
</dbReference>
<dbReference type="RefSeq" id="WP_063499382.1">
    <property type="nucleotide sequence ID" value="NZ_CP014579.1"/>
</dbReference>
<dbReference type="PANTHER" id="PTHR44591">
    <property type="entry name" value="STRESS RESPONSE REGULATOR PROTEIN 1"/>
    <property type="match status" value="1"/>
</dbReference>
<sequence>MCADHIASIVDDDEAVRVATASLVRSFGWQVHAFASAEAFLHSGPIEETSCLISDVQMPNMSGIEMHDRLLELGCAPPTIFITAFPTVALQAKSERNGALAFLEKPIDAEVMERYLNLALAKQVGDP</sequence>
<dbReference type="STRING" id="1804984.AYM40_28095"/>
<evidence type="ECO:0000256" key="2">
    <source>
        <dbReference type="PROSITE-ProRule" id="PRU00169"/>
    </source>
</evidence>
<dbReference type="Gene3D" id="3.40.50.2300">
    <property type="match status" value="1"/>
</dbReference>